<gene>
    <name evidence="1" type="ORF">BINO364_LOCUS9681</name>
</gene>
<dbReference type="PROSITE" id="PS51257">
    <property type="entry name" value="PROKAR_LIPOPROTEIN"/>
    <property type="match status" value="1"/>
</dbReference>
<dbReference type="EMBL" id="OV170224">
    <property type="protein sequence ID" value="CAH0723913.1"/>
    <property type="molecule type" value="Genomic_DNA"/>
</dbReference>
<name>A0A8J9VJX6_9NEOP</name>
<dbReference type="AlphaFoldDB" id="A0A8J9VJX6"/>
<evidence type="ECO:0000313" key="1">
    <source>
        <dbReference type="EMBL" id="CAH0723913.1"/>
    </source>
</evidence>
<organism evidence="1 2">
    <name type="scientific">Brenthis ino</name>
    <name type="common">lesser marbled fritillary</name>
    <dbReference type="NCBI Taxonomy" id="405034"/>
    <lineage>
        <taxon>Eukaryota</taxon>
        <taxon>Metazoa</taxon>
        <taxon>Ecdysozoa</taxon>
        <taxon>Arthropoda</taxon>
        <taxon>Hexapoda</taxon>
        <taxon>Insecta</taxon>
        <taxon>Pterygota</taxon>
        <taxon>Neoptera</taxon>
        <taxon>Endopterygota</taxon>
        <taxon>Lepidoptera</taxon>
        <taxon>Glossata</taxon>
        <taxon>Ditrysia</taxon>
        <taxon>Papilionoidea</taxon>
        <taxon>Nymphalidae</taxon>
        <taxon>Heliconiinae</taxon>
        <taxon>Argynnini</taxon>
        <taxon>Brenthis</taxon>
    </lineage>
</organism>
<accession>A0A8J9VJX6</accession>
<sequence length="74" mass="8536">MDRLGRRSGIVPHTTQKGAEQLCSLWTMSSCLRTQNILILLQDIEKGLRYPFDDKSRIILYKSLAPITFIHLSF</sequence>
<keyword evidence="2" id="KW-1185">Reference proteome</keyword>
<proteinExistence type="predicted"/>
<protein>
    <submittedName>
        <fullName evidence="1">Uncharacterized protein</fullName>
    </submittedName>
</protein>
<reference evidence="1" key="1">
    <citation type="submission" date="2021-12" db="EMBL/GenBank/DDBJ databases">
        <authorList>
            <person name="Martin H S."/>
        </authorList>
    </citation>
    <scope>NUCLEOTIDE SEQUENCE</scope>
</reference>
<evidence type="ECO:0000313" key="2">
    <source>
        <dbReference type="Proteomes" id="UP000838878"/>
    </source>
</evidence>
<dbReference type="Proteomes" id="UP000838878">
    <property type="component" value="Chromosome 4"/>
</dbReference>
<feature type="non-terminal residue" evidence="1">
    <location>
        <position position="74"/>
    </location>
</feature>